<dbReference type="Pfam" id="PF18987">
    <property type="entry name" value="DUF5720"/>
    <property type="match status" value="1"/>
</dbReference>
<keyword evidence="3" id="KW-1185">Reference proteome</keyword>
<name>N2A8Z7_9FIRM</name>
<organism evidence="2 3">
    <name type="scientific">Eubacterium plexicaudatum ASF492</name>
    <dbReference type="NCBI Taxonomy" id="1235802"/>
    <lineage>
        <taxon>Bacteria</taxon>
        <taxon>Bacillati</taxon>
        <taxon>Bacillota</taxon>
        <taxon>Clostridia</taxon>
        <taxon>Eubacteriales</taxon>
        <taxon>Eubacteriaceae</taxon>
        <taxon>Eubacterium</taxon>
    </lineage>
</organism>
<protein>
    <recommendedName>
        <fullName evidence="1">DUF5720 domain-containing protein</fullName>
    </recommendedName>
</protein>
<proteinExistence type="predicted"/>
<accession>N2A8Z7</accession>
<dbReference type="EMBL" id="AQFT01000086">
    <property type="protein sequence ID" value="EMZ25852.1"/>
    <property type="molecule type" value="Genomic_DNA"/>
</dbReference>
<dbReference type="Proteomes" id="UP000012589">
    <property type="component" value="Unassembled WGS sequence"/>
</dbReference>
<dbReference type="InterPro" id="IPR043778">
    <property type="entry name" value="DUF5720"/>
</dbReference>
<evidence type="ECO:0000313" key="3">
    <source>
        <dbReference type="Proteomes" id="UP000012589"/>
    </source>
</evidence>
<dbReference type="HOGENOM" id="CLU_173944_1_0_9"/>
<dbReference type="STRING" id="1235802.C823_02703"/>
<evidence type="ECO:0000313" key="2">
    <source>
        <dbReference type="EMBL" id="EMZ25852.1"/>
    </source>
</evidence>
<comment type="caution">
    <text evidence="2">The sequence shown here is derived from an EMBL/GenBank/DDBJ whole genome shotgun (WGS) entry which is preliminary data.</text>
</comment>
<feature type="domain" description="DUF5720" evidence="1">
    <location>
        <begin position="9"/>
        <end position="90"/>
    </location>
</feature>
<sequence>MTEMAAPFRELKGHDILAVERFEDATSRMIEFMVCKRKNPYGRPGDEMRLFLSEADYRKALESQGRREIRIRRSARIIEGHILLEKKKRRHGNV</sequence>
<gene>
    <name evidence="2" type="ORF">C823_02703</name>
</gene>
<dbReference type="AlphaFoldDB" id="N2A8Z7"/>
<evidence type="ECO:0000259" key="1">
    <source>
        <dbReference type="Pfam" id="PF18987"/>
    </source>
</evidence>
<dbReference type="PATRIC" id="fig|1235802.3.peg.2854"/>
<reference evidence="2 3" key="1">
    <citation type="journal article" date="2014" name="Genome Announc.">
        <title>Draft genome sequences of the altered schaedler flora, a defined bacterial community from gnotobiotic mice.</title>
        <authorList>
            <person name="Wannemuehler M.J."/>
            <person name="Overstreet A.M."/>
            <person name="Ward D.V."/>
            <person name="Phillips G.J."/>
        </authorList>
    </citation>
    <scope>NUCLEOTIDE SEQUENCE [LARGE SCALE GENOMIC DNA]</scope>
    <source>
        <strain evidence="2 3">ASF492</strain>
    </source>
</reference>
<dbReference type="OrthoDB" id="9803542at2"/>